<dbReference type="EMBL" id="ML977310">
    <property type="protein sequence ID" value="KAF2122430.1"/>
    <property type="molecule type" value="Genomic_DNA"/>
</dbReference>
<organism evidence="3 4">
    <name type="scientific">Lophiotrema nucula</name>
    <dbReference type="NCBI Taxonomy" id="690887"/>
    <lineage>
        <taxon>Eukaryota</taxon>
        <taxon>Fungi</taxon>
        <taxon>Dikarya</taxon>
        <taxon>Ascomycota</taxon>
        <taxon>Pezizomycotina</taxon>
        <taxon>Dothideomycetes</taxon>
        <taxon>Pleosporomycetidae</taxon>
        <taxon>Pleosporales</taxon>
        <taxon>Lophiotremataceae</taxon>
        <taxon>Lophiotrema</taxon>
    </lineage>
</organism>
<reference evidence="3" key="1">
    <citation type="journal article" date="2020" name="Stud. Mycol.">
        <title>101 Dothideomycetes genomes: a test case for predicting lifestyles and emergence of pathogens.</title>
        <authorList>
            <person name="Haridas S."/>
            <person name="Albert R."/>
            <person name="Binder M."/>
            <person name="Bloem J."/>
            <person name="Labutti K."/>
            <person name="Salamov A."/>
            <person name="Andreopoulos B."/>
            <person name="Baker S."/>
            <person name="Barry K."/>
            <person name="Bills G."/>
            <person name="Bluhm B."/>
            <person name="Cannon C."/>
            <person name="Castanera R."/>
            <person name="Culley D."/>
            <person name="Daum C."/>
            <person name="Ezra D."/>
            <person name="Gonzalez J."/>
            <person name="Henrissat B."/>
            <person name="Kuo A."/>
            <person name="Liang C."/>
            <person name="Lipzen A."/>
            <person name="Lutzoni F."/>
            <person name="Magnuson J."/>
            <person name="Mondo S."/>
            <person name="Nolan M."/>
            <person name="Ohm R."/>
            <person name="Pangilinan J."/>
            <person name="Park H.-J."/>
            <person name="Ramirez L."/>
            <person name="Alfaro M."/>
            <person name="Sun H."/>
            <person name="Tritt A."/>
            <person name="Yoshinaga Y."/>
            <person name="Zwiers L.-H."/>
            <person name="Turgeon B."/>
            <person name="Goodwin S."/>
            <person name="Spatafora J."/>
            <person name="Crous P."/>
            <person name="Grigoriev I."/>
        </authorList>
    </citation>
    <scope>NUCLEOTIDE SEQUENCE</scope>
    <source>
        <strain evidence="3">CBS 627.86</strain>
    </source>
</reference>
<evidence type="ECO:0000256" key="1">
    <source>
        <dbReference type="ARBA" id="ARBA00022737"/>
    </source>
</evidence>
<evidence type="ECO:0000313" key="4">
    <source>
        <dbReference type="Proteomes" id="UP000799770"/>
    </source>
</evidence>
<dbReference type="PANTHER" id="PTHR10039:SF5">
    <property type="entry name" value="NACHT DOMAIN-CONTAINING PROTEIN"/>
    <property type="match status" value="1"/>
</dbReference>
<sequence length="295" mass="33831">MELLREWAGPKKVFKPRYYFWNAVFDILTLCPDLVSQVFPEGWEEALYSRQDPAIWTQEELLQNLKVLLAMDMPHRFCLFIDGLDEYGGDSWDVVQVLRDLIISPDVKICLSSRPWNIFEHAFGSSPTHMLRMQDLTRHDIAIFVSDMLGKNPLYAAMQKVEPDCQEIVRDIVEKSAGVFLWVSLVVKDILRGLVESDTLGDLRNRLCRLPSDLNDFFRYILDSVDNIYAEPSACILSLCNHTDNSLPVSFSTVFDTITSDGASNTSSMHWSQESVLYRNQGTVKRLNARRRGLV</sequence>
<protein>
    <recommendedName>
        <fullName evidence="2">Nephrocystin 3-like N-terminal domain-containing protein</fullName>
    </recommendedName>
</protein>
<proteinExistence type="predicted"/>
<dbReference type="PANTHER" id="PTHR10039">
    <property type="entry name" value="AMELOGENIN"/>
    <property type="match status" value="1"/>
</dbReference>
<name>A0A6A5ZRX9_9PLEO</name>
<dbReference type="Proteomes" id="UP000799770">
    <property type="component" value="Unassembled WGS sequence"/>
</dbReference>
<gene>
    <name evidence="3" type="ORF">BDV96DRAFT_608493</name>
</gene>
<dbReference type="Pfam" id="PF24883">
    <property type="entry name" value="NPHP3_N"/>
    <property type="match status" value="1"/>
</dbReference>
<dbReference type="OrthoDB" id="443402at2759"/>
<dbReference type="SUPFAM" id="SSF52540">
    <property type="entry name" value="P-loop containing nucleoside triphosphate hydrolases"/>
    <property type="match status" value="1"/>
</dbReference>
<dbReference type="InterPro" id="IPR027417">
    <property type="entry name" value="P-loop_NTPase"/>
</dbReference>
<evidence type="ECO:0000259" key="2">
    <source>
        <dbReference type="Pfam" id="PF24883"/>
    </source>
</evidence>
<accession>A0A6A5ZRX9</accession>
<evidence type="ECO:0000313" key="3">
    <source>
        <dbReference type="EMBL" id="KAF2122430.1"/>
    </source>
</evidence>
<keyword evidence="1" id="KW-0677">Repeat</keyword>
<feature type="domain" description="Nephrocystin 3-like N-terminal" evidence="2">
    <location>
        <begin position="24"/>
        <end position="114"/>
    </location>
</feature>
<dbReference type="AlphaFoldDB" id="A0A6A5ZRX9"/>
<dbReference type="InterPro" id="IPR056884">
    <property type="entry name" value="NPHP3-like_N"/>
</dbReference>
<keyword evidence="4" id="KW-1185">Reference proteome</keyword>